<gene>
    <name evidence="3" type="ORF">M8330_03810</name>
</gene>
<dbReference type="Gene3D" id="1.20.1440.100">
    <property type="entry name" value="SG protein - dephosphorylation function"/>
    <property type="match status" value="1"/>
</dbReference>
<comment type="caution">
    <text evidence="3">The sequence shown here is derived from an EMBL/GenBank/DDBJ whole genome shotgun (WGS) entry which is preliminary data.</text>
</comment>
<sequence>MAQAEAQARAQAGGVAARLAGQHVLLTGVTGFVGEALLHLFLTEVPDVRTTVLVRPKGAITGAQRTAKLLGKPIFRQVVEAAGGVEALMAAKVGVLDGDLADVPALPTGIDAVVHCAGDVSFDPPVHEAFTTNVVGTRDLLARVAEVETAQGSPVHYVHVSTAYVAGRRRGHVPEASVEHDVDVAAELAWGLAQKGEVEHRSRTSDKLAELSEAAERTHGRAGMLTASRAAEEARKQWVKDELVRVGTERARSLGWTDCYTFTKALGERVVEAHAAGGRVVSIVRPSIIESALERPYPGWIEGFKMAEPLILAYGRGELPEFPAASDTTIDIVPVDHVVSAIVAVLAHPPAPAEVAYFHVSSGDRNPLTFRVLYEQVRDYFQAHPFAGGPRGTVALPAWKFPGAASVERLLSTSERALKVADYLVDRAPRSARSRSIATGIDKQNARVEFLRRYLTLYQEYAKADLRYSDRRTLALQHSLSPADQAIFTFDTAVVEWAVYLGDIHFPSVTKPVRRLDELRLRREKGRTAGGSELRTVVEGPAAGATPEQGPGESDVVAVFDMDGTLLSSNVVETYLWMRLAELEGTGRLAELARTAARVPGLVRAERKERGALLRAVYREYAGADLAELDAVADELLTAHVLSRLAPEAVRRIREHRRAGHRTVLVTGAVRPLTRPLAPLFDHVEAVDLVTDARGRATGHLVSSPLVGESRAAFLRGYASEHGLDLSRSFAYADSHSDLPLLAEVGNPVAVSPDVALMRHARRHHWTIVDWASPETGRRTLDPAGSAR</sequence>
<evidence type="ECO:0000256" key="1">
    <source>
        <dbReference type="SAM" id="MobiDB-lite"/>
    </source>
</evidence>
<keyword evidence="3" id="KW-0378">Hydrolase</keyword>
<dbReference type="InterPro" id="IPR006385">
    <property type="entry name" value="HAD_hydro_SerB1"/>
</dbReference>
<dbReference type="InterPro" id="IPR026055">
    <property type="entry name" value="FAR"/>
</dbReference>
<dbReference type="PANTHER" id="PTHR11011:SF45">
    <property type="entry name" value="FATTY ACYL-COA REDUCTASE CG8306-RELATED"/>
    <property type="match status" value="1"/>
</dbReference>
<dbReference type="GO" id="GO:0035336">
    <property type="term" value="P:long-chain fatty-acyl-CoA metabolic process"/>
    <property type="evidence" value="ECO:0007669"/>
    <property type="project" value="TreeGrafter"/>
</dbReference>
<dbReference type="GO" id="GO:0080019">
    <property type="term" value="F:alcohol-forming very long-chain fatty acyl-CoA reductase activity"/>
    <property type="evidence" value="ECO:0007669"/>
    <property type="project" value="InterPro"/>
</dbReference>
<dbReference type="PANTHER" id="PTHR11011">
    <property type="entry name" value="MALE STERILITY PROTEIN 2-RELATED"/>
    <property type="match status" value="1"/>
</dbReference>
<proteinExistence type="predicted"/>
<dbReference type="RefSeq" id="WP_250826255.1">
    <property type="nucleotide sequence ID" value="NZ_JAMOIL010000003.1"/>
</dbReference>
<dbReference type="Pfam" id="PF12710">
    <property type="entry name" value="HAD"/>
    <property type="match status" value="1"/>
</dbReference>
<dbReference type="GO" id="GO:0016787">
    <property type="term" value="F:hydrolase activity"/>
    <property type="evidence" value="ECO:0007669"/>
    <property type="project" value="UniProtKB-KW"/>
</dbReference>
<name>A0A9X2D4T4_9ACTN</name>
<accession>A0A9X2D4T4</accession>
<dbReference type="SUPFAM" id="SSF51735">
    <property type="entry name" value="NAD(P)-binding Rossmann-fold domains"/>
    <property type="match status" value="1"/>
</dbReference>
<dbReference type="Gene3D" id="3.40.50.720">
    <property type="entry name" value="NAD(P)-binding Rossmann-like Domain"/>
    <property type="match status" value="1"/>
</dbReference>
<dbReference type="Proteomes" id="UP001139485">
    <property type="component" value="Unassembled WGS sequence"/>
</dbReference>
<dbReference type="AlphaFoldDB" id="A0A9X2D4T4"/>
<reference evidence="3" key="1">
    <citation type="submission" date="2022-05" db="EMBL/GenBank/DDBJ databases">
        <authorList>
            <person name="Tuo L."/>
        </authorList>
    </citation>
    <scope>NUCLEOTIDE SEQUENCE</scope>
    <source>
        <strain evidence="3">BSK12Z-4</strain>
    </source>
</reference>
<dbReference type="NCBIfam" id="TIGR01488">
    <property type="entry name" value="HAD-SF-IB"/>
    <property type="match status" value="1"/>
</dbReference>
<dbReference type="NCBIfam" id="TIGR01490">
    <property type="entry name" value="HAD-SF-IB-hyp1"/>
    <property type="match status" value="1"/>
</dbReference>
<dbReference type="InterPro" id="IPR036412">
    <property type="entry name" value="HAD-like_sf"/>
</dbReference>
<keyword evidence="4" id="KW-1185">Reference proteome</keyword>
<dbReference type="InterPro" id="IPR013120">
    <property type="entry name" value="FAR_NAD-bd"/>
</dbReference>
<dbReference type="InterPro" id="IPR036291">
    <property type="entry name" value="NAD(P)-bd_dom_sf"/>
</dbReference>
<evidence type="ECO:0000313" key="3">
    <source>
        <dbReference type="EMBL" id="MCM0619422.1"/>
    </source>
</evidence>
<dbReference type="Gene3D" id="3.40.50.1000">
    <property type="entry name" value="HAD superfamily/HAD-like"/>
    <property type="match status" value="1"/>
</dbReference>
<feature type="region of interest" description="Disordered" evidence="1">
    <location>
        <begin position="201"/>
        <end position="224"/>
    </location>
</feature>
<feature type="compositionally biased region" description="Basic and acidic residues" evidence="1">
    <location>
        <begin position="201"/>
        <end position="219"/>
    </location>
</feature>
<dbReference type="EMBL" id="JAMOIL010000003">
    <property type="protein sequence ID" value="MCM0619422.1"/>
    <property type="molecule type" value="Genomic_DNA"/>
</dbReference>
<dbReference type="SUPFAM" id="SSF56784">
    <property type="entry name" value="HAD-like"/>
    <property type="match status" value="1"/>
</dbReference>
<evidence type="ECO:0000259" key="2">
    <source>
        <dbReference type="Pfam" id="PF07993"/>
    </source>
</evidence>
<organism evidence="3 4">
    <name type="scientific">Nocardioides bruguierae</name>
    <dbReference type="NCBI Taxonomy" id="2945102"/>
    <lineage>
        <taxon>Bacteria</taxon>
        <taxon>Bacillati</taxon>
        <taxon>Actinomycetota</taxon>
        <taxon>Actinomycetes</taxon>
        <taxon>Propionibacteriales</taxon>
        <taxon>Nocardioidaceae</taxon>
        <taxon>Nocardioides</taxon>
    </lineage>
</organism>
<dbReference type="GO" id="GO:0010345">
    <property type="term" value="P:suberin biosynthetic process"/>
    <property type="evidence" value="ECO:0007669"/>
    <property type="project" value="TreeGrafter"/>
</dbReference>
<evidence type="ECO:0000313" key="4">
    <source>
        <dbReference type="Proteomes" id="UP001139485"/>
    </source>
</evidence>
<protein>
    <submittedName>
        <fullName evidence="3">HAD-IB family hydrolase</fullName>
    </submittedName>
</protein>
<dbReference type="InterPro" id="IPR023214">
    <property type="entry name" value="HAD_sf"/>
</dbReference>
<dbReference type="Pfam" id="PF07993">
    <property type="entry name" value="NAD_binding_4"/>
    <property type="match status" value="1"/>
</dbReference>
<feature type="domain" description="Thioester reductase (TE)" evidence="2">
    <location>
        <begin position="26"/>
        <end position="342"/>
    </location>
</feature>